<dbReference type="Proteomes" id="UP000247409">
    <property type="component" value="Unassembled WGS sequence"/>
</dbReference>
<keyword evidence="2" id="KW-1185">Reference proteome</keyword>
<protein>
    <submittedName>
        <fullName evidence="1">Uncharacterized protein</fullName>
    </submittedName>
</protein>
<name>A0A2V3J0F9_9FLOR</name>
<gene>
    <name evidence="1" type="ORF">BWQ96_03379</name>
</gene>
<accession>A0A2V3J0F9</accession>
<organism evidence="1 2">
    <name type="scientific">Gracilariopsis chorda</name>
    <dbReference type="NCBI Taxonomy" id="448386"/>
    <lineage>
        <taxon>Eukaryota</taxon>
        <taxon>Rhodophyta</taxon>
        <taxon>Florideophyceae</taxon>
        <taxon>Rhodymeniophycidae</taxon>
        <taxon>Gracilariales</taxon>
        <taxon>Gracilariaceae</taxon>
        <taxon>Gracilariopsis</taxon>
    </lineage>
</organism>
<dbReference type="EMBL" id="NBIV01000032">
    <property type="protein sequence ID" value="PXF46850.1"/>
    <property type="molecule type" value="Genomic_DNA"/>
</dbReference>
<reference evidence="1 2" key="1">
    <citation type="journal article" date="2018" name="Mol. Biol. Evol.">
        <title>Analysis of the draft genome of the red seaweed Gracilariopsis chorda provides insights into genome size evolution in Rhodophyta.</title>
        <authorList>
            <person name="Lee J."/>
            <person name="Yang E.C."/>
            <person name="Graf L."/>
            <person name="Yang J.H."/>
            <person name="Qiu H."/>
            <person name="Zel Zion U."/>
            <person name="Chan C.X."/>
            <person name="Stephens T.G."/>
            <person name="Weber A.P.M."/>
            <person name="Boo G.H."/>
            <person name="Boo S.M."/>
            <person name="Kim K.M."/>
            <person name="Shin Y."/>
            <person name="Jung M."/>
            <person name="Lee S.J."/>
            <person name="Yim H.S."/>
            <person name="Lee J.H."/>
            <person name="Bhattacharya D."/>
            <person name="Yoon H.S."/>
        </authorList>
    </citation>
    <scope>NUCLEOTIDE SEQUENCE [LARGE SCALE GENOMIC DNA]</scope>
    <source>
        <strain evidence="1 2">SKKU-2015</strain>
        <tissue evidence="1">Whole body</tissue>
    </source>
</reference>
<evidence type="ECO:0000313" key="2">
    <source>
        <dbReference type="Proteomes" id="UP000247409"/>
    </source>
</evidence>
<sequence length="143" mass="16067">MMCPASTRNKAYPRRGEGAHRQGVHSALFASPTWDIIIVCMLLSTHLTKRLSWHVFTRGNKPSYDKYCSFEWGGESGIGIGYLGNGTAALSKNRASSKRSTNIIPAKEIRMRTHNLAARTNLSAQFFYEDIYEGMKSSKRNPH</sequence>
<proteinExistence type="predicted"/>
<dbReference type="AlphaFoldDB" id="A0A2V3J0F9"/>
<evidence type="ECO:0000313" key="1">
    <source>
        <dbReference type="EMBL" id="PXF46850.1"/>
    </source>
</evidence>
<comment type="caution">
    <text evidence="1">The sequence shown here is derived from an EMBL/GenBank/DDBJ whole genome shotgun (WGS) entry which is preliminary data.</text>
</comment>